<feature type="region of interest" description="Disordered" evidence="2">
    <location>
        <begin position="695"/>
        <end position="731"/>
    </location>
</feature>
<feature type="region of interest" description="Disordered" evidence="2">
    <location>
        <begin position="89"/>
        <end position="116"/>
    </location>
</feature>
<accession>A0ABQ6VSQ6</accession>
<dbReference type="InterPro" id="IPR012683">
    <property type="entry name" value="CHP02302_TM"/>
</dbReference>
<reference evidence="3 4" key="1">
    <citation type="submission" date="2018-09" db="EMBL/GenBank/DDBJ databases">
        <title>Genome sequence and characterization of the bcs clusters for the production of nanocellulose from the low pH resistant strain Komagataeibacter medellinensis ID13488.</title>
        <authorList>
            <person name="Hernandez-Arriaga A.M."/>
            <person name="Del Cerro C."/>
            <person name="Urbina L."/>
            <person name="Eceiza A."/>
            <person name="Retegi A."/>
            <person name="Prieto M.A."/>
        </authorList>
    </citation>
    <scope>NUCLEOTIDE SEQUENCE [LARGE SCALE GENOMIC DNA]</scope>
    <source>
        <strain evidence="3 4">ID13488</strain>
    </source>
</reference>
<evidence type="ECO:0000256" key="2">
    <source>
        <dbReference type="SAM" id="MobiDB-lite"/>
    </source>
</evidence>
<dbReference type="EMBL" id="QYAZ01000001">
    <property type="protein sequence ID" value="KAB8123229.1"/>
    <property type="molecule type" value="Genomic_DNA"/>
</dbReference>
<keyword evidence="1" id="KW-0175">Coiled coil</keyword>
<proteinExistence type="predicted"/>
<feature type="region of interest" description="Disordered" evidence="2">
    <location>
        <begin position="653"/>
        <end position="680"/>
    </location>
</feature>
<keyword evidence="4" id="KW-1185">Reference proteome</keyword>
<feature type="region of interest" description="Disordered" evidence="2">
    <location>
        <begin position="816"/>
        <end position="900"/>
    </location>
</feature>
<dbReference type="Pfam" id="PF13779">
    <property type="entry name" value="DUF4175"/>
    <property type="match status" value="1"/>
</dbReference>
<organism evidence="3 4">
    <name type="scientific">Komagataeibacter medellinensis</name>
    <dbReference type="NCBI Taxonomy" id="1177712"/>
    <lineage>
        <taxon>Bacteria</taxon>
        <taxon>Pseudomonadati</taxon>
        <taxon>Pseudomonadota</taxon>
        <taxon>Alphaproteobacteria</taxon>
        <taxon>Acetobacterales</taxon>
        <taxon>Acetobacteraceae</taxon>
        <taxon>Komagataeibacter</taxon>
    </lineage>
</organism>
<name>A0ABQ6VSQ6_9PROT</name>
<evidence type="ECO:0000256" key="1">
    <source>
        <dbReference type="SAM" id="Coils"/>
    </source>
</evidence>
<evidence type="ECO:0000313" key="3">
    <source>
        <dbReference type="EMBL" id="KAB8123229.1"/>
    </source>
</evidence>
<feature type="compositionally biased region" description="Low complexity" evidence="2">
    <location>
        <begin position="697"/>
        <end position="713"/>
    </location>
</feature>
<dbReference type="Proteomes" id="UP000427842">
    <property type="component" value="Unassembled WGS sequence"/>
</dbReference>
<comment type="caution">
    <text evidence="3">The sequence shown here is derived from an EMBL/GenBank/DDBJ whole genome shotgun (WGS) entry which is preliminary data.</text>
</comment>
<gene>
    <name evidence="3" type="ORF">D3W54_02240</name>
</gene>
<protein>
    <submittedName>
        <fullName evidence="3">DUF4175 family protein</fullName>
    </submittedName>
</protein>
<dbReference type="RefSeq" id="WP_153468029.1">
    <property type="nucleotide sequence ID" value="NZ_QYAZ01000001.1"/>
</dbReference>
<sequence length="912" mass="99237">MTVGQNSPQTSGGLPQRLARARQQAHRALWAERLWPLMLPAADAAMGVALLGLTRLPQHLPDSLHALLLGGCVAGTVYITGRLWRRLRPPTPAETDRRVEQASGLTGQPLRTLQDHPANAPTPEITYLWHLHLQRTKAALDHLRGGWPRLSLPDGRWWAATPLLALLLAGGMAWNGAHAPSRILAAFIPGVDDADTPAPQINAWITLPDYAPGAPVFLDATHGTATVPAGAQLSVTLNGLAGQPALRMRGAQQPAIGPHAFHALGNDSWNTQATLLASGQITLRGRGRTLARWTLHITPNPAPDVAWGKDPGSQEGEWRTRLPYHVAQPYGIASLHAELVMPDSPHDVLDVPIALNGQPRKADDMATPDLSQNPWAGEDVTARLVATSNSGMSATSAPVHLRIGARVFNNPLAKAILDIRKRVALHRENRVQAGRELLSLGQADTMLTHHVGLLVALTSTAAILGSDDVTDDYAINQATGRLWFLALDIEHNRRDMDNAQADFGVQAAQEAVRQQLEHMREMGPKGQGPDQQAELQHRMQALKDAISRKMQALAQQAMRDHSAMPAIPEMTSRGEQNLAQMMQQLQEDAAGGHNADAMQKLQQMEDMAEGMRNATPQDMVELARQMQARQQAMELRRALRDLVSRQAQLLDHAQLRMDQDQRQRDQEAASHQTDMDADGADLSTMSTADLLRQLGISQPGGAPQPQSAAPPSATSMTPEARTAQQHADRAVQHALARAVHELQREFKQLGGKDMPALDKAQTDMKAVRAALGAGRDPDAASAEKKVLADLQQGSQQMRKSMRSQSAQGAMTVFLPMLSHDNGKGSHGSGGNHPASEDDEDDTDQQAEGSGDRDPLGRKTGGTHAGMDNDTHLPDKASRERAREIEQELRRRDADRTRPPEELEYLDRLLRAF</sequence>
<feature type="compositionally biased region" description="Basic and acidic residues" evidence="2">
    <location>
        <begin position="653"/>
        <end position="668"/>
    </location>
</feature>
<evidence type="ECO:0000313" key="4">
    <source>
        <dbReference type="Proteomes" id="UP000427842"/>
    </source>
</evidence>
<feature type="compositionally biased region" description="Polar residues" evidence="2">
    <location>
        <begin position="714"/>
        <end position="725"/>
    </location>
</feature>
<feature type="coiled-coil region" evidence="1">
    <location>
        <begin position="594"/>
        <end position="645"/>
    </location>
</feature>
<feature type="compositionally biased region" description="Basic and acidic residues" evidence="2">
    <location>
        <begin position="866"/>
        <end position="900"/>
    </location>
</feature>